<sequence length="127" mass="14563">MIVPIVTSSLYSDESKINNSNYGCCLLKRVQRVKPAPGSPYCLEERVIHVSGRNEAEHEQAQHNHYLLLHRGETRKKKLVVGQWRRASGRVRRVAGSPAGRVSFTFGRWALRYFAWCPSQPVNWLDT</sequence>
<accession>A0ABN8J816</accession>
<keyword evidence="2" id="KW-1185">Reference proteome</keyword>
<organism evidence="1 2">
    <name type="scientific">Iphiclides podalirius</name>
    <name type="common">scarce swallowtail</name>
    <dbReference type="NCBI Taxonomy" id="110791"/>
    <lineage>
        <taxon>Eukaryota</taxon>
        <taxon>Metazoa</taxon>
        <taxon>Ecdysozoa</taxon>
        <taxon>Arthropoda</taxon>
        <taxon>Hexapoda</taxon>
        <taxon>Insecta</taxon>
        <taxon>Pterygota</taxon>
        <taxon>Neoptera</taxon>
        <taxon>Endopterygota</taxon>
        <taxon>Lepidoptera</taxon>
        <taxon>Glossata</taxon>
        <taxon>Ditrysia</taxon>
        <taxon>Papilionoidea</taxon>
        <taxon>Papilionidae</taxon>
        <taxon>Papilioninae</taxon>
        <taxon>Iphiclides</taxon>
    </lineage>
</organism>
<gene>
    <name evidence="1" type="ORF">IPOD504_LOCUS15688</name>
</gene>
<dbReference type="EMBL" id="OW152819">
    <property type="protein sequence ID" value="CAH2073544.1"/>
    <property type="molecule type" value="Genomic_DNA"/>
</dbReference>
<evidence type="ECO:0000313" key="1">
    <source>
        <dbReference type="EMBL" id="CAH2073544.1"/>
    </source>
</evidence>
<reference evidence="1" key="1">
    <citation type="submission" date="2022-03" db="EMBL/GenBank/DDBJ databases">
        <authorList>
            <person name="Martin H S."/>
        </authorList>
    </citation>
    <scope>NUCLEOTIDE SEQUENCE</scope>
</reference>
<evidence type="ECO:0000313" key="2">
    <source>
        <dbReference type="Proteomes" id="UP000837857"/>
    </source>
</evidence>
<feature type="non-terminal residue" evidence="1">
    <location>
        <position position="127"/>
    </location>
</feature>
<dbReference type="Proteomes" id="UP000837857">
    <property type="component" value="Chromosome 7"/>
</dbReference>
<name>A0ABN8J816_9NEOP</name>
<proteinExistence type="predicted"/>
<protein>
    <submittedName>
        <fullName evidence="1">Uncharacterized protein</fullName>
    </submittedName>
</protein>